<accession>A0A8J4HGZ6</accession>
<dbReference type="GO" id="GO:0030976">
    <property type="term" value="F:thiamine pyrophosphate binding"/>
    <property type="evidence" value="ECO:0007669"/>
    <property type="project" value="InterPro"/>
</dbReference>
<dbReference type="InterPro" id="IPR029061">
    <property type="entry name" value="THDP-binding"/>
</dbReference>
<dbReference type="InterPro" id="IPR045229">
    <property type="entry name" value="TPP_enz"/>
</dbReference>
<dbReference type="InterPro" id="IPR012001">
    <property type="entry name" value="Thiamin_PyroP_enz_TPP-bd_dom"/>
</dbReference>
<evidence type="ECO:0000256" key="2">
    <source>
        <dbReference type="ARBA" id="ARBA00023052"/>
    </source>
</evidence>
<dbReference type="Pfam" id="PF02775">
    <property type="entry name" value="TPP_enzyme_C"/>
    <property type="match status" value="1"/>
</dbReference>
<dbReference type="SUPFAM" id="SSF52518">
    <property type="entry name" value="Thiamin diphosphate-binding fold (THDP-binding)"/>
    <property type="match status" value="2"/>
</dbReference>
<dbReference type="GO" id="GO:0044281">
    <property type="term" value="P:small molecule metabolic process"/>
    <property type="evidence" value="ECO:0007669"/>
    <property type="project" value="UniProtKB-ARBA"/>
</dbReference>
<feature type="domain" description="Thiamine pyrophosphate enzyme TPP-binding" evidence="3">
    <location>
        <begin position="377"/>
        <end position="507"/>
    </location>
</feature>
<dbReference type="CDD" id="cd02002">
    <property type="entry name" value="TPP_BFDC"/>
    <property type="match status" value="1"/>
</dbReference>
<dbReference type="GO" id="GO:0003984">
    <property type="term" value="F:acetolactate synthase activity"/>
    <property type="evidence" value="ECO:0007669"/>
    <property type="project" value="TreeGrafter"/>
</dbReference>
<name>A0A8J4HGZ6_9PROT</name>
<sequence>MNGAESLVHTLLACGVDTCFANPGTSEMHFVAALDRIPGMRAVLGLFEGVVTGAADGYARMSGRPAACLLHCGPGLANGLANLHNARRARSPLLAIIGDQATYHRPLDAPLTADTEGWARPVSAFVRTATSAANVGQDAAMAVRAARGWPGQIASLILPADTAWDEGGVVAAPLPITPAPAPDPWAIEQAGRILRSGEPTMLLLGGATLNASPLENAWHIAAASGARLSAQQQNARIARGRGRVPIARVPYPLDQALAAFAGLRHLILVGASVPVSFFAYPGRPNRLAPPACDIHILARPDQDGPAALAALAAAIGAAPAPIPESPRPLPAQGALTPETAAETILALLPDEAVVIDEAGSFGRGIFAQSHRAARHDWLQLTGGAIGDGLPMATGAAIGAPGRRVVALQADGSAMYTLQALWTQAREKLDITTIVFANRRYAILQHELAGVGANPGPRAHAMMSLADPDLDWIKLAEGHGVAAAGATDCETLATLLAQSFRHRGPFLIALNVD</sequence>
<dbReference type="AlphaFoldDB" id="A0A8J4HGZ6"/>
<dbReference type="CDD" id="cd07035">
    <property type="entry name" value="TPP_PYR_POX_like"/>
    <property type="match status" value="1"/>
</dbReference>
<dbReference type="GO" id="GO:0050660">
    <property type="term" value="F:flavin adenine dinucleotide binding"/>
    <property type="evidence" value="ECO:0007669"/>
    <property type="project" value="TreeGrafter"/>
</dbReference>
<protein>
    <submittedName>
        <fullName evidence="5">Acetolactate synthase large subunit</fullName>
    </submittedName>
</protein>
<dbReference type="PANTHER" id="PTHR18968:SF86">
    <property type="entry name" value="ACETOLACTATE SYNTHASE LARGE SUBUNIT ILVX-RELATED"/>
    <property type="match status" value="1"/>
</dbReference>
<feature type="domain" description="Thiamine pyrophosphate enzyme N-terminal TPP-binding" evidence="4">
    <location>
        <begin position="1"/>
        <end position="106"/>
    </location>
</feature>
<gene>
    <name evidence="5" type="ORF">ENY07_13345</name>
</gene>
<dbReference type="PANTHER" id="PTHR18968">
    <property type="entry name" value="THIAMINE PYROPHOSPHATE ENZYMES"/>
    <property type="match status" value="1"/>
</dbReference>
<dbReference type="NCBIfam" id="NF005760">
    <property type="entry name" value="PRK07586.1"/>
    <property type="match status" value="1"/>
</dbReference>
<comment type="caution">
    <text evidence="5">The sequence shown here is derived from an EMBL/GenBank/DDBJ whole genome shotgun (WGS) entry which is preliminary data.</text>
</comment>
<evidence type="ECO:0000256" key="1">
    <source>
        <dbReference type="ARBA" id="ARBA00007812"/>
    </source>
</evidence>
<proteinExistence type="inferred from homology"/>
<organism evidence="5">
    <name type="scientific">Acidicaldus sp</name>
    <dbReference type="NCBI Taxonomy" id="1872105"/>
    <lineage>
        <taxon>Bacteria</taxon>
        <taxon>Pseudomonadati</taxon>
        <taxon>Pseudomonadota</taxon>
        <taxon>Alphaproteobacteria</taxon>
        <taxon>Acetobacterales</taxon>
        <taxon>Acetobacteraceae</taxon>
        <taxon>Acidicaldus</taxon>
    </lineage>
</organism>
<reference evidence="5" key="1">
    <citation type="journal article" date="2020" name="mSystems">
        <title>Genome- and Community-Level Interaction Insights into Carbon Utilization and Element Cycling Functions of Hydrothermarchaeota in Hydrothermal Sediment.</title>
        <authorList>
            <person name="Zhou Z."/>
            <person name="Liu Y."/>
            <person name="Xu W."/>
            <person name="Pan J."/>
            <person name="Luo Z.H."/>
            <person name="Li M."/>
        </authorList>
    </citation>
    <scope>NUCLEOTIDE SEQUENCE</scope>
    <source>
        <strain evidence="5">SpSt-997</strain>
    </source>
</reference>
<keyword evidence="2" id="KW-0786">Thiamine pyrophosphate</keyword>
<dbReference type="EMBL" id="DTQM01000252">
    <property type="protein sequence ID" value="HGC44185.1"/>
    <property type="molecule type" value="Genomic_DNA"/>
</dbReference>
<evidence type="ECO:0000259" key="4">
    <source>
        <dbReference type="Pfam" id="PF02776"/>
    </source>
</evidence>
<comment type="similarity">
    <text evidence="1">Belongs to the TPP enzyme family.</text>
</comment>
<dbReference type="Gene3D" id="3.40.50.970">
    <property type="match status" value="2"/>
</dbReference>
<evidence type="ECO:0000259" key="3">
    <source>
        <dbReference type="Pfam" id="PF02775"/>
    </source>
</evidence>
<evidence type="ECO:0000313" key="5">
    <source>
        <dbReference type="EMBL" id="HGC44185.1"/>
    </source>
</evidence>
<dbReference type="InterPro" id="IPR011766">
    <property type="entry name" value="TPP_enzyme_TPP-bd"/>
</dbReference>
<dbReference type="Pfam" id="PF02776">
    <property type="entry name" value="TPP_enzyme_N"/>
    <property type="match status" value="1"/>
</dbReference>